<protein>
    <recommendedName>
        <fullName evidence="3">Zinc finger CHC2-type domain-containing protein</fullName>
    </recommendedName>
</protein>
<gene>
    <name evidence="1" type="ORF">HOP12_15530</name>
</gene>
<reference evidence="1 2" key="1">
    <citation type="submission" date="2020-04" db="EMBL/GenBank/DDBJ databases">
        <title>Metagenomic profiling of ammonia- and methane-oxidizing microorganisms in a Dutch drinking water treatment plant.</title>
        <authorList>
            <person name="Poghosyan L."/>
            <person name="Leucker S."/>
        </authorList>
    </citation>
    <scope>NUCLEOTIDE SEQUENCE [LARGE SCALE GENOMIC DNA]</scope>
    <source>
        <strain evidence="1">S-RSF-IL-03</strain>
    </source>
</reference>
<dbReference type="AlphaFoldDB" id="A0A849STW8"/>
<comment type="caution">
    <text evidence="1">The sequence shown here is derived from an EMBL/GenBank/DDBJ whole genome shotgun (WGS) entry which is preliminary data.</text>
</comment>
<accession>A0A849STW8</accession>
<dbReference type="InterPro" id="IPR036977">
    <property type="entry name" value="DNA_primase_Znf_CHC2"/>
</dbReference>
<dbReference type="Proteomes" id="UP000580839">
    <property type="component" value="Unassembled WGS sequence"/>
</dbReference>
<evidence type="ECO:0000313" key="2">
    <source>
        <dbReference type="Proteomes" id="UP000580839"/>
    </source>
</evidence>
<dbReference type="GO" id="GO:0006260">
    <property type="term" value="P:DNA replication"/>
    <property type="evidence" value="ECO:0007669"/>
    <property type="project" value="InterPro"/>
</dbReference>
<dbReference type="GO" id="GO:0003677">
    <property type="term" value="F:DNA binding"/>
    <property type="evidence" value="ECO:0007669"/>
    <property type="project" value="InterPro"/>
</dbReference>
<evidence type="ECO:0008006" key="3">
    <source>
        <dbReference type="Google" id="ProtNLM"/>
    </source>
</evidence>
<sequence>MADVFGDARWHPILWVVSMLSFPIDRYNQLGVTCCPNPKHEGQPRMTCLIFPRKNRWRCTKCHAWGDPIDFVSLVLYRNKLESARWIIRNCRLLPEWERFEQEYRGLPAKKPVPASK</sequence>
<evidence type="ECO:0000313" key="1">
    <source>
        <dbReference type="EMBL" id="NOT35555.1"/>
    </source>
</evidence>
<proteinExistence type="predicted"/>
<dbReference type="Gene3D" id="3.90.580.10">
    <property type="entry name" value="Zinc finger, CHC2-type domain"/>
    <property type="match status" value="1"/>
</dbReference>
<dbReference type="EMBL" id="JABFRW010000201">
    <property type="protein sequence ID" value="NOT35555.1"/>
    <property type="molecule type" value="Genomic_DNA"/>
</dbReference>
<dbReference type="SUPFAM" id="SSF57783">
    <property type="entry name" value="Zinc beta-ribbon"/>
    <property type="match status" value="1"/>
</dbReference>
<organism evidence="1 2">
    <name type="scientific">Eiseniibacteriota bacterium</name>
    <dbReference type="NCBI Taxonomy" id="2212470"/>
    <lineage>
        <taxon>Bacteria</taxon>
        <taxon>Candidatus Eiseniibacteriota</taxon>
    </lineage>
</organism>
<dbReference type="GO" id="GO:0008270">
    <property type="term" value="F:zinc ion binding"/>
    <property type="evidence" value="ECO:0007669"/>
    <property type="project" value="InterPro"/>
</dbReference>
<name>A0A849STW8_UNCEI</name>